<dbReference type="GO" id="GO:0005886">
    <property type="term" value="C:plasma membrane"/>
    <property type="evidence" value="ECO:0007669"/>
    <property type="project" value="UniProtKB-SubCell"/>
</dbReference>
<evidence type="ECO:0000256" key="4">
    <source>
        <dbReference type="ARBA" id="ARBA00022989"/>
    </source>
</evidence>
<evidence type="ECO:0000256" key="2">
    <source>
        <dbReference type="ARBA" id="ARBA00008053"/>
    </source>
</evidence>
<dbReference type="PANTHER" id="PTHR35791">
    <property type="entry name" value="UPF0754 MEMBRANE PROTEIN YHEB"/>
    <property type="match status" value="1"/>
</dbReference>
<keyword evidence="3 6" id="KW-0812">Transmembrane</keyword>
<evidence type="ECO:0000256" key="1">
    <source>
        <dbReference type="ARBA" id="ARBA00004236"/>
    </source>
</evidence>
<dbReference type="Proteomes" id="UP000681414">
    <property type="component" value="Unassembled WGS sequence"/>
</dbReference>
<keyword evidence="8" id="KW-1185">Reference proteome</keyword>
<organism evidence="7 8">
    <name type="scientific">Lederbergia citri</name>
    <dbReference type="NCBI Taxonomy" id="2833580"/>
    <lineage>
        <taxon>Bacteria</taxon>
        <taxon>Bacillati</taxon>
        <taxon>Bacillota</taxon>
        <taxon>Bacilli</taxon>
        <taxon>Bacillales</taxon>
        <taxon>Bacillaceae</taxon>
        <taxon>Lederbergia</taxon>
    </lineage>
</organism>
<comment type="subcellular location">
    <subcellularLocation>
        <location evidence="1">Cell membrane</location>
    </subcellularLocation>
</comment>
<protein>
    <submittedName>
        <fullName evidence="7">DUF445 domain-containing protein</fullName>
    </submittedName>
</protein>
<dbReference type="InterPro" id="IPR007383">
    <property type="entry name" value="DUF445"/>
</dbReference>
<name>A0A942T9A1_9BACI</name>
<proteinExistence type="inferred from homology"/>
<dbReference type="EMBL" id="JAGYPG010000001">
    <property type="protein sequence ID" value="MBS4193538.1"/>
    <property type="molecule type" value="Genomic_DNA"/>
</dbReference>
<gene>
    <name evidence="7" type="ORF">KHA97_00455</name>
</gene>
<dbReference type="Pfam" id="PF04286">
    <property type="entry name" value="DUF445"/>
    <property type="match status" value="1"/>
</dbReference>
<evidence type="ECO:0000256" key="6">
    <source>
        <dbReference type="SAM" id="Phobius"/>
    </source>
</evidence>
<reference evidence="7 8" key="1">
    <citation type="submission" date="2021-05" db="EMBL/GenBank/DDBJ databases">
        <title>Novel Bacillus species.</title>
        <authorList>
            <person name="Liu G."/>
        </authorList>
    </citation>
    <scope>NUCLEOTIDE SEQUENCE [LARGE SCALE GENOMIC DNA]</scope>
    <source>
        <strain evidence="8">FJAT-49780</strain>
    </source>
</reference>
<comment type="similarity">
    <text evidence="2">Belongs to the UPF0754 family.</text>
</comment>
<comment type="caution">
    <text evidence="7">The sequence shown here is derived from an EMBL/GenBank/DDBJ whole genome shotgun (WGS) entry which is preliminary data.</text>
</comment>
<evidence type="ECO:0000256" key="3">
    <source>
        <dbReference type="ARBA" id="ARBA00022692"/>
    </source>
</evidence>
<evidence type="ECO:0000256" key="5">
    <source>
        <dbReference type="ARBA" id="ARBA00023136"/>
    </source>
</evidence>
<evidence type="ECO:0000313" key="8">
    <source>
        <dbReference type="Proteomes" id="UP000681414"/>
    </source>
</evidence>
<dbReference type="PIRSF" id="PIRSF032178">
    <property type="entry name" value="UCP032178"/>
    <property type="match status" value="1"/>
</dbReference>
<feature type="transmembrane region" description="Helical" evidence="6">
    <location>
        <begin position="6"/>
        <end position="31"/>
    </location>
</feature>
<dbReference type="InterPro" id="IPR016991">
    <property type="entry name" value="UCP032178"/>
</dbReference>
<sequence length="379" mass="43839">MPNWLSLILFMIFVGAAIGGFTNFIAIRMLFRPYKTFYIGKWQLPFTPGLIPKRQNELAAQIGKLIVNHLVTPESIQKKLSEEKFKHDMETWFSGKIRSFLEKGMTLEELLKIIHIENPSKTIISYMDAKIENKYAGMKDEFWQKEFQDILPIELNENIRGKIPGASDSILQKTIEYFSSQEGKDKIKAMIEDFFKDRGRLWNMIQMFIGNDSLTEKVQPEIIKFLNSPGTKSMLTNVIESEWDKMQNKPVGEILKQLEDEKVLLYIKRFVKDTIQLEKFFKKDIAEILLPFREKLEESFVPRMLDSAGIYIAQRSGEIMERFQVEAIIREQIESFSLPHLEELVISIAKKELVMITYLGAILGGLIGLIQGIIVLLTS</sequence>
<keyword evidence="4 6" id="KW-1133">Transmembrane helix</keyword>
<dbReference type="AlphaFoldDB" id="A0A942T9A1"/>
<keyword evidence="5 6" id="KW-0472">Membrane</keyword>
<dbReference type="PANTHER" id="PTHR35791:SF1">
    <property type="entry name" value="UPF0754 MEMBRANE PROTEIN YHEB"/>
    <property type="match status" value="1"/>
</dbReference>
<dbReference type="RefSeq" id="WP_213122841.1">
    <property type="nucleotide sequence ID" value="NZ_JAGYPG010000001.1"/>
</dbReference>
<evidence type="ECO:0000313" key="7">
    <source>
        <dbReference type="EMBL" id="MBS4193538.1"/>
    </source>
</evidence>
<feature type="transmembrane region" description="Helical" evidence="6">
    <location>
        <begin position="353"/>
        <end position="377"/>
    </location>
</feature>
<accession>A0A942T9A1</accession>